<dbReference type="NCBIfam" id="TIGR02532">
    <property type="entry name" value="IV_pilin_GFxxxE"/>
    <property type="match status" value="1"/>
</dbReference>
<accession>A0ABV1N7I0</accession>
<dbReference type="RefSeq" id="WP_349759201.1">
    <property type="nucleotide sequence ID" value="NZ_JBEGCI010000012.1"/>
</dbReference>
<dbReference type="InterPro" id="IPR012902">
    <property type="entry name" value="N_methyl_site"/>
</dbReference>
<keyword evidence="1" id="KW-1133">Transmembrane helix</keyword>
<keyword evidence="3" id="KW-1185">Reference proteome</keyword>
<sequence>MRSKRSYYHESGFTLVELMVALVLGLLVVLGATQVFLASKQSFNRMDEQASRQESLRFFADVVSLDIRSSAANKIDDTGDKVLVLEYTKRTKDPYCSSSTSDLVSVIYSYNSGAVYVNYDCGDGLVGEQAVVDGLVDADFDFISSDGYVAVDIEFAPIGAESVADKRFSFRVANRESVAR</sequence>
<keyword evidence="1" id="KW-0812">Transmembrane</keyword>
<dbReference type="EMBL" id="JBEGCI010000012">
    <property type="protein sequence ID" value="MEQ6889687.1"/>
    <property type="molecule type" value="Genomic_DNA"/>
</dbReference>
<reference evidence="2 3" key="1">
    <citation type="submission" date="2024-05" db="EMBL/GenBank/DDBJ databases">
        <title>Halomonas sp. CS7 16S ribosomal RNA gene Genome sequencing and assembly.</title>
        <authorList>
            <person name="Yook S."/>
        </authorList>
    </citation>
    <scope>NUCLEOTIDE SEQUENCE [LARGE SCALE GENOMIC DNA]</scope>
    <source>
        <strain evidence="2 3">CS7</strain>
    </source>
</reference>
<dbReference type="PROSITE" id="PS00409">
    <property type="entry name" value="PROKAR_NTER_METHYL"/>
    <property type="match status" value="1"/>
</dbReference>
<feature type="transmembrane region" description="Helical" evidence="1">
    <location>
        <begin position="12"/>
        <end position="37"/>
    </location>
</feature>
<evidence type="ECO:0000313" key="2">
    <source>
        <dbReference type="EMBL" id="MEQ6889687.1"/>
    </source>
</evidence>
<proteinExistence type="predicted"/>
<dbReference type="InterPro" id="IPR016419">
    <property type="entry name" value="Prepilin_Pept-dep_B_prd"/>
</dbReference>
<keyword evidence="1" id="KW-0472">Membrane</keyword>
<gene>
    <name evidence="2" type="ORF">ABE957_13490</name>
</gene>
<comment type="caution">
    <text evidence="2">The sequence shown here is derived from an EMBL/GenBank/DDBJ whole genome shotgun (WGS) entry which is preliminary data.</text>
</comment>
<dbReference type="Pfam" id="PF07963">
    <property type="entry name" value="N_methyl"/>
    <property type="match status" value="1"/>
</dbReference>
<evidence type="ECO:0000256" key="1">
    <source>
        <dbReference type="SAM" id="Phobius"/>
    </source>
</evidence>
<name>A0ABV1N7I0_9GAMM</name>
<dbReference type="Proteomes" id="UP001472978">
    <property type="component" value="Unassembled WGS sequence"/>
</dbReference>
<dbReference type="PIRSF" id="PIRSF004525">
    <property type="entry name" value="Pilin_peptidase-dep_B_prd"/>
    <property type="match status" value="1"/>
</dbReference>
<organism evidence="2 3">
    <name type="scientific">Halomonas pelophila</name>
    <dbReference type="NCBI Taxonomy" id="3151122"/>
    <lineage>
        <taxon>Bacteria</taxon>
        <taxon>Pseudomonadati</taxon>
        <taxon>Pseudomonadota</taxon>
        <taxon>Gammaproteobacteria</taxon>
        <taxon>Oceanospirillales</taxon>
        <taxon>Halomonadaceae</taxon>
        <taxon>Halomonas</taxon>
    </lineage>
</organism>
<protein>
    <submittedName>
        <fullName evidence="2">Prepilin-type N-terminal cleavage/methylation domain-containing protein</fullName>
    </submittedName>
</protein>
<evidence type="ECO:0000313" key="3">
    <source>
        <dbReference type="Proteomes" id="UP001472978"/>
    </source>
</evidence>